<accession>A0A182TJF4</accession>
<feature type="repeat" description="WD" evidence="4">
    <location>
        <begin position="847"/>
        <end position="880"/>
    </location>
</feature>
<dbReference type="PANTHER" id="PTHR44324:SF6">
    <property type="entry name" value="EF-HAND CALCIUM BINDING DOMAIN 8"/>
    <property type="match status" value="1"/>
</dbReference>
<dbReference type="VEuPathDB" id="VectorBase:AMEC003407"/>
<name>A0A182TJF4_9DIPT</name>
<feature type="repeat" description="WD" evidence="4">
    <location>
        <begin position="385"/>
        <end position="426"/>
    </location>
</feature>
<dbReference type="STRING" id="34690.A0A182TJF4"/>
<dbReference type="PANTHER" id="PTHR44324">
    <property type="entry name" value="WD40 REPEAT DOMAIN 95"/>
    <property type="match status" value="1"/>
</dbReference>
<evidence type="ECO:0000313" key="6">
    <source>
        <dbReference type="Proteomes" id="UP000075902"/>
    </source>
</evidence>
<reference evidence="6" key="1">
    <citation type="submission" date="2014-01" db="EMBL/GenBank/DDBJ databases">
        <title>The Genome Sequence of Anopheles melas CM1001059_A (V2).</title>
        <authorList>
            <consortium name="The Broad Institute Genomics Platform"/>
            <person name="Neafsey D.E."/>
            <person name="Besansky N."/>
            <person name="Howell P."/>
            <person name="Walton C."/>
            <person name="Young S.K."/>
            <person name="Zeng Q."/>
            <person name="Gargeya S."/>
            <person name="Fitzgerald M."/>
            <person name="Haas B."/>
            <person name="Abouelleil A."/>
            <person name="Allen A.W."/>
            <person name="Alvarado L."/>
            <person name="Arachchi H.M."/>
            <person name="Berlin A.M."/>
            <person name="Chapman S.B."/>
            <person name="Gainer-Dewar J."/>
            <person name="Goldberg J."/>
            <person name="Griggs A."/>
            <person name="Gujja S."/>
            <person name="Hansen M."/>
            <person name="Howarth C."/>
            <person name="Imamovic A."/>
            <person name="Ireland A."/>
            <person name="Larimer J."/>
            <person name="McCowan C."/>
            <person name="Murphy C."/>
            <person name="Pearson M."/>
            <person name="Poon T.W."/>
            <person name="Priest M."/>
            <person name="Roberts A."/>
            <person name="Saif S."/>
            <person name="Shea T."/>
            <person name="Sisk P."/>
            <person name="Sykes S."/>
            <person name="Wortman J."/>
            <person name="Nusbaum C."/>
            <person name="Birren B."/>
        </authorList>
    </citation>
    <scope>NUCLEOTIDE SEQUENCE [LARGE SCALE GENOMIC DNA]</scope>
    <source>
        <strain evidence="6">CM1001059</strain>
    </source>
</reference>
<dbReference type="InterPro" id="IPR019775">
    <property type="entry name" value="WD40_repeat_CS"/>
</dbReference>
<evidence type="ECO:0000256" key="1">
    <source>
        <dbReference type="ARBA" id="ARBA00014901"/>
    </source>
</evidence>
<dbReference type="InterPro" id="IPR036322">
    <property type="entry name" value="WD40_repeat_dom_sf"/>
</dbReference>
<keyword evidence="6" id="KW-1185">Reference proteome</keyword>
<evidence type="ECO:0000256" key="3">
    <source>
        <dbReference type="ARBA" id="ARBA00022737"/>
    </source>
</evidence>
<dbReference type="EnsemblMetazoa" id="AMEC003407-RA">
    <property type="protein sequence ID" value="AMEC003407-PA"/>
    <property type="gene ID" value="AMEC003407"/>
</dbReference>
<dbReference type="AlphaFoldDB" id="A0A182TJF4"/>
<feature type="repeat" description="WD" evidence="4">
    <location>
        <begin position="474"/>
        <end position="515"/>
    </location>
</feature>
<dbReference type="InterPro" id="IPR001680">
    <property type="entry name" value="WD40_rpt"/>
</dbReference>
<dbReference type="Proteomes" id="UP000075902">
    <property type="component" value="Unassembled WGS sequence"/>
</dbReference>
<evidence type="ECO:0000313" key="5">
    <source>
        <dbReference type="EnsemblMetazoa" id="AMEC003407-PA"/>
    </source>
</evidence>
<sequence>MAGRLSTADADREIHRFVTREQIDQLHEQFRARNNRLTLDELRELLAELGLHYTEDEYRTLCLQINTDHDRYCQWDELLSYLILGFQDDDPHAVKQSLDPPIAGDLCVKLRRQVYNIVKVDFCPMVYYDGSISWSQGHWITTSREGVIQFWTEDWKPALTARSVPSSLKRSKTWVLDTVPLPDLSMFCVTGLETELRLYNVVAACFTLKLVIERLPQPISAMAYRFGRDEPSRLLTGDYTGHIRMFVFHPERKVTTSGESTVTHVSLQDVLHGAYPPVECVDYGQLLPDIVRAVQFVESAGNVAELFITCAEENPLLSSARGRPRPAMVIHSLDLPAIRTIKFCVPRGVTCFAFEPSNELLVSGGPDCDLRLWDIHRPEKPSVVLVGHTSSITFLFLQDAGEKIYSLDQRKIIKVWDVRNRVLLQTFGQFSTVLVKGVPACAYYNKRARELVVASNKLFVTACCPEIALDRTDGESHTKPVSVLLYNGLYRLVVSCGFDSFIIVWDHRVNRKMTIITEAHTQIRNGVLEPVEITAACFDGKEQMLLTGARNGSLKIWNIGGRTCMRTIQIEEDCEVTGVFWQANRILAMGWNHRVVEFAAFAEQDEYPRGLQWRKQHSDDILCAAVSGSEPGVMATCSYAGELVFWMLETGQPYRRYDATNPRTRLPISFREGRADLMKPRKLTPRRSLFQMPPGQLAHRRLTRILMPSGLEQMRQLSIQALLFLATRKMLPDRGTLFGSLDNGMVQVWSHHPDGGFKGQFNGIHMAGDRIITLATDKANRFLFTGTALGYVKTWYIENCWIPNEDKFHVNKPALRILFPFLLNDVVPGRAKRSTRAQPKPWLLNSYQAHRACVTGLTYLDDTGLLLSCSSDRTVRLWTLGGRYIGLLGSPVNWQPLAMTVPPPADYRFRIPPDLQREVSFTTLKVLRGGKDSSRTARTKSGGGTATVDDIVGVVADRSKHTPMIETYGSPLAEPILNTAVLKLPSKEPMLQTIRLDRTYPSFPLYRHMVAFPVQPLKRTNKTVEGNGSDWNELEQLLERTKALRFKDAPSDADAEGTQ</sequence>
<reference evidence="5" key="2">
    <citation type="submission" date="2020-05" db="UniProtKB">
        <authorList>
            <consortium name="EnsemblMetazoa"/>
        </authorList>
    </citation>
    <scope>IDENTIFICATION</scope>
    <source>
        <strain evidence="5">CM1001059</strain>
    </source>
</reference>
<dbReference type="SUPFAM" id="SSF47473">
    <property type="entry name" value="EF-hand"/>
    <property type="match status" value="1"/>
</dbReference>
<dbReference type="SUPFAM" id="SSF50978">
    <property type="entry name" value="WD40 repeat-like"/>
    <property type="match status" value="2"/>
</dbReference>
<proteinExistence type="predicted"/>
<evidence type="ECO:0000256" key="4">
    <source>
        <dbReference type="PROSITE-ProRule" id="PRU00221"/>
    </source>
</evidence>
<dbReference type="Gene3D" id="2.130.10.10">
    <property type="entry name" value="YVTN repeat-like/Quinoprotein amine dehydrogenase"/>
    <property type="match status" value="3"/>
</dbReference>
<dbReference type="InterPro" id="IPR011992">
    <property type="entry name" value="EF-hand-dom_pair"/>
</dbReference>
<dbReference type="Gene3D" id="1.10.238.10">
    <property type="entry name" value="EF-hand"/>
    <property type="match status" value="1"/>
</dbReference>
<organism evidence="5 6">
    <name type="scientific">Anopheles melas</name>
    <dbReference type="NCBI Taxonomy" id="34690"/>
    <lineage>
        <taxon>Eukaryota</taxon>
        <taxon>Metazoa</taxon>
        <taxon>Ecdysozoa</taxon>
        <taxon>Arthropoda</taxon>
        <taxon>Hexapoda</taxon>
        <taxon>Insecta</taxon>
        <taxon>Pterygota</taxon>
        <taxon>Neoptera</taxon>
        <taxon>Endopterygota</taxon>
        <taxon>Diptera</taxon>
        <taxon>Nematocera</taxon>
        <taxon>Culicoidea</taxon>
        <taxon>Culicidae</taxon>
        <taxon>Anophelinae</taxon>
        <taxon>Anopheles</taxon>
    </lineage>
</organism>
<keyword evidence="3" id="KW-0677">Repeat</keyword>
<dbReference type="Pfam" id="PF00400">
    <property type="entry name" value="WD40"/>
    <property type="match status" value="3"/>
</dbReference>
<protein>
    <recommendedName>
        <fullName evidence="1">WD repeat-containing protein on Y chromosome</fullName>
    </recommendedName>
</protein>
<dbReference type="InterPro" id="IPR051242">
    <property type="entry name" value="WD-EF-hand_domain"/>
</dbReference>
<evidence type="ECO:0000256" key="2">
    <source>
        <dbReference type="ARBA" id="ARBA00022574"/>
    </source>
</evidence>
<dbReference type="PROSITE" id="PS50082">
    <property type="entry name" value="WD_REPEATS_2"/>
    <property type="match status" value="5"/>
</dbReference>
<feature type="repeat" description="WD" evidence="4">
    <location>
        <begin position="349"/>
        <end position="383"/>
    </location>
</feature>
<dbReference type="PROSITE" id="PS00678">
    <property type="entry name" value="WD_REPEATS_1"/>
    <property type="match status" value="1"/>
</dbReference>
<feature type="repeat" description="WD" evidence="4">
    <location>
        <begin position="533"/>
        <end position="567"/>
    </location>
</feature>
<dbReference type="InterPro" id="IPR015943">
    <property type="entry name" value="WD40/YVTN_repeat-like_dom_sf"/>
</dbReference>
<dbReference type="PROSITE" id="PS50294">
    <property type="entry name" value="WD_REPEATS_REGION"/>
    <property type="match status" value="1"/>
</dbReference>
<keyword evidence="2 4" id="KW-0853">WD repeat</keyword>
<dbReference type="SMART" id="SM00320">
    <property type="entry name" value="WD40"/>
    <property type="match status" value="7"/>
</dbReference>